<dbReference type="GO" id="GO:0009103">
    <property type="term" value="P:lipopolysaccharide biosynthetic process"/>
    <property type="evidence" value="ECO:0007669"/>
    <property type="project" value="TreeGrafter"/>
</dbReference>
<feature type="domain" description="Glycosyl transferase family 1" evidence="2">
    <location>
        <begin position="84"/>
        <end position="218"/>
    </location>
</feature>
<dbReference type="EMBL" id="BARU01000461">
    <property type="protein sequence ID" value="GAH20948.1"/>
    <property type="molecule type" value="Genomic_DNA"/>
</dbReference>
<dbReference type="GO" id="GO:0016757">
    <property type="term" value="F:glycosyltransferase activity"/>
    <property type="evidence" value="ECO:0007669"/>
    <property type="project" value="InterPro"/>
</dbReference>
<evidence type="ECO:0000259" key="2">
    <source>
        <dbReference type="Pfam" id="PF00534"/>
    </source>
</evidence>
<reference evidence="3" key="1">
    <citation type="journal article" date="2014" name="Front. Microbiol.">
        <title>High frequency of phylogenetically diverse reductive dehalogenase-homologous genes in deep subseafloor sedimentary metagenomes.</title>
        <authorList>
            <person name="Kawai M."/>
            <person name="Futagami T."/>
            <person name="Toyoda A."/>
            <person name="Takaki Y."/>
            <person name="Nishi S."/>
            <person name="Hori S."/>
            <person name="Arai W."/>
            <person name="Tsubouchi T."/>
            <person name="Morono Y."/>
            <person name="Uchiyama I."/>
            <person name="Ito T."/>
            <person name="Fujiyama A."/>
            <person name="Inagaki F."/>
            <person name="Takami H."/>
        </authorList>
    </citation>
    <scope>NUCLEOTIDE SEQUENCE</scope>
    <source>
        <strain evidence="3">Expedition CK06-06</strain>
    </source>
</reference>
<dbReference type="SUPFAM" id="SSF53756">
    <property type="entry name" value="UDP-Glycosyltransferase/glycogen phosphorylase"/>
    <property type="match status" value="1"/>
</dbReference>
<dbReference type="Gene3D" id="3.40.50.2000">
    <property type="entry name" value="Glycogen Phosphorylase B"/>
    <property type="match status" value="1"/>
</dbReference>
<name>X1FJK8_9ZZZZ</name>
<dbReference type="InterPro" id="IPR001296">
    <property type="entry name" value="Glyco_trans_1"/>
</dbReference>
<keyword evidence="1" id="KW-0808">Transferase</keyword>
<accession>X1FJK8</accession>
<protein>
    <recommendedName>
        <fullName evidence="2">Glycosyl transferase family 1 domain-containing protein</fullName>
    </recommendedName>
</protein>
<comment type="caution">
    <text evidence="3">The sequence shown here is derived from an EMBL/GenBank/DDBJ whole genome shotgun (WGS) entry which is preliminary data.</text>
</comment>
<evidence type="ECO:0000313" key="3">
    <source>
        <dbReference type="EMBL" id="GAH20948.1"/>
    </source>
</evidence>
<dbReference type="Pfam" id="PF00534">
    <property type="entry name" value="Glycos_transf_1"/>
    <property type="match status" value="1"/>
</dbReference>
<proteinExistence type="predicted"/>
<evidence type="ECO:0000256" key="1">
    <source>
        <dbReference type="ARBA" id="ARBA00022679"/>
    </source>
</evidence>
<sequence length="257" mass="28875">LLNESDAVISFDHRHFAMLGRDLPAIALIWHTPSIMQFPLPSYNIASLSEFQKRELEQYQGLKSRVIDPHCVDPATYLPQENDNGRYLFIGRLNPEKGVRDAVTLCRELGEGLDIIGGLAVGDPSEYLEWVEGNCDPEQIVYQGNISDKVKFEFIAKAKALLHTVNYPEVSSHKSIEAMCGGLPVIAYDIGANREIIEHEVTGFIARDENDFKEYMAKASGLNKDLIRESALKRWSVEATVDRFIPVLKEVAGGLRW</sequence>
<dbReference type="PANTHER" id="PTHR46401:SF2">
    <property type="entry name" value="GLYCOSYLTRANSFERASE WBBK-RELATED"/>
    <property type="match status" value="1"/>
</dbReference>
<dbReference type="AlphaFoldDB" id="X1FJK8"/>
<organism evidence="3">
    <name type="scientific">marine sediment metagenome</name>
    <dbReference type="NCBI Taxonomy" id="412755"/>
    <lineage>
        <taxon>unclassified sequences</taxon>
        <taxon>metagenomes</taxon>
        <taxon>ecological metagenomes</taxon>
    </lineage>
</organism>
<gene>
    <name evidence="3" type="ORF">S03H2_01551</name>
</gene>
<feature type="non-terminal residue" evidence="3">
    <location>
        <position position="1"/>
    </location>
</feature>
<dbReference type="PANTHER" id="PTHR46401">
    <property type="entry name" value="GLYCOSYLTRANSFERASE WBBK-RELATED"/>
    <property type="match status" value="1"/>
</dbReference>